<feature type="domain" description="Cas12f1-like TNB" evidence="2">
    <location>
        <begin position="213"/>
        <end position="270"/>
    </location>
</feature>
<dbReference type="InterPro" id="IPR010095">
    <property type="entry name" value="Cas12f1-like_TNB"/>
</dbReference>
<dbReference type="HOGENOM" id="CLU_1017881_0_0_2"/>
<dbReference type="PATRIC" id="fig|1006006.8.peg.1889"/>
<accession>F4G1A0</accession>
<dbReference type="GO" id="GO:0003677">
    <property type="term" value="F:DNA binding"/>
    <property type="evidence" value="ECO:0007669"/>
    <property type="project" value="UniProtKB-KW"/>
</dbReference>
<name>F4G1A0_METCR</name>
<dbReference type="eggNOG" id="arCOG00684">
    <property type="taxonomic scope" value="Archaea"/>
</dbReference>
<evidence type="ECO:0000313" key="3">
    <source>
        <dbReference type="EMBL" id="AEB95987.1"/>
    </source>
</evidence>
<keyword evidence="4" id="KW-1185">Reference proteome</keyword>
<reference evidence="3 4" key="1">
    <citation type="journal article" date="2011" name="J. Bacteriol.">
        <title>Complete genome sequence of Metallosphaera cuprina, a metal sulfide-oxidizing archaeon from a hot spring.</title>
        <authorList>
            <person name="Liu L.J."/>
            <person name="You X.Y."/>
            <person name="Zheng H."/>
            <person name="Wang S."/>
            <person name="Jiang C.Y."/>
            <person name="Liu S.J."/>
        </authorList>
    </citation>
    <scope>NUCLEOTIDE SEQUENCE [LARGE SCALE GENOMIC DNA]</scope>
    <source>
        <strain evidence="3 4">Ar-4</strain>
    </source>
</reference>
<dbReference type="KEGG" id="mcn:Mcup_1885"/>
<keyword evidence="1" id="KW-0238">DNA-binding</keyword>
<evidence type="ECO:0000313" key="4">
    <source>
        <dbReference type="Proteomes" id="UP000007812"/>
    </source>
</evidence>
<sequence>MFMKEVLVEAKIIDFGKLKEIYSDVLYYTAYYKTLQKTGVKVSASPPPLLKDLNAVYSANRLGPLKITGEGSYYKIEKINALVKADMQGFPLHAIVDFNDGIKVLLAYPVDEPIVGIDLGIRHLFTVVAIVKEGKVYKSKYIGSANILDTFTKYMSETQSLSYVREIKNKVKIALKELLEFLMELNPRIVVLEDLRFYDAKIGRGLRIVEDELEKELMEKGIRFRRIDPRNTSKICSRCGYKKGEVLGSIFVCPACGYKADRDFNAAYNLALKCYYTC</sequence>
<dbReference type="Proteomes" id="UP000007812">
    <property type="component" value="Chromosome"/>
</dbReference>
<dbReference type="Pfam" id="PF07282">
    <property type="entry name" value="Cas12f1-like_TNB"/>
    <property type="match status" value="1"/>
</dbReference>
<dbReference type="EMBL" id="CP002656">
    <property type="protein sequence ID" value="AEB95987.1"/>
    <property type="molecule type" value="Genomic_DNA"/>
</dbReference>
<organism evidence="3 4">
    <name type="scientific">Metallosphaera cuprina (strain Ar-4)</name>
    <dbReference type="NCBI Taxonomy" id="1006006"/>
    <lineage>
        <taxon>Archaea</taxon>
        <taxon>Thermoproteota</taxon>
        <taxon>Thermoprotei</taxon>
        <taxon>Sulfolobales</taxon>
        <taxon>Sulfolobaceae</taxon>
        <taxon>Metallosphaera</taxon>
    </lineage>
</organism>
<proteinExistence type="predicted"/>
<evidence type="ECO:0000256" key="1">
    <source>
        <dbReference type="ARBA" id="ARBA00023125"/>
    </source>
</evidence>
<dbReference type="AlphaFoldDB" id="F4G1A0"/>
<evidence type="ECO:0000259" key="2">
    <source>
        <dbReference type="Pfam" id="PF07282"/>
    </source>
</evidence>
<dbReference type="STRING" id="1006006.Mcup_1885"/>
<gene>
    <name evidence="3" type="ordered locus">Mcup_1885</name>
</gene>
<protein>
    <submittedName>
        <fullName evidence="3">Transposase, IS605 orfB</fullName>
    </submittedName>
</protein>